<dbReference type="AlphaFoldDB" id="W9SC57"/>
<gene>
    <name evidence="2" type="ORF">L484_017099</name>
</gene>
<dbReference type="Proteomes" id="UP000030645">
    <property type="component" value="Unassembled WGS sequence"/>
</dbReference>
<evidence type="ECO:0000313" key="3">
    <source>
        <dbReference type="Proteomes" id="UP000030645"/>
    </source>
</evidence>
<reference evidence="3" key="1">
    <citation type="submission" date="2013-01" db="EMBL/GenBank/DDBJ databases">
        <title>Draft Genome Sequence of a Mulberry Tree, Morus notabilis C.K. Schneid.</title>
        <authorList>
            <person name="He N."/>
            <person name="Zhao S."/>
        </authorList>
    </citation>
    <scope>NUCLEOTIDE SEQUENCE</scope>
</reference>
<organism evidence="2 3">
    <name type="scientific">Morus notabilis</name>
    <dbReference type="NCBI Taxonomy" id="981085"/>
    <lineage>
        <taxon>Eukaryota</taxon>
        <taxon>Viridiplantae</taxon>
        <taxon>Streptophyta</taxon>
        <taxon>Embryophyta</taxon>
        <taxon>Tracheophyta</taxon>
        <taxon>Spermatophyta</taxon>
        <taxon>Magnoliopsida</taxon>
        <taxon>eudicotyledons</taxon>
        <taxon>Gunneridae</taxon>
        <taxon>Pentapetalae</taxon>
        <taxon>rosids</taxon>
        <taxon>fabids</taxon>
        <taxon>Rosales</taxon>
        <taxon>Moraceae</taxon>
        <taxon>Moreae</taxon>
        <taxon>Morus</taxon>
    </lineage>
</organism>
<name>W9SC57_9ROSA</name>
<sequence length="85" mass="9462">MEKNNGALRRRRSTSGTTDLVLGGGANLFSHPFGAVGESGPGVRFSSQADCRPMRFPSATDKKTQIWMIVQRFPFMSEDQRNLQE</sequence>
<feature type="region of interest" description="Disordered" evidence="1">
    <location>
        <begin position="1"/>
        <end position="21"/>
    </location>
</feature>
<accession>W9SC57</accession>
<dbReference type="EMBL" id="KE345934">
    <property type="protein sequence ID" value="EXC21088.1"/>
    <property type="molecule type" value="Genomic_DNA"/>
</dbReference>
<proteinExistence type="predicted"/>
<evidence type="ECO:0000313" key="2">
    <source>
        <dbReference type="EMBL" id="EXC21088.1"/>
    </source>
</evidence>
<evidence type="ECO:0000256" key="1">
    <source>
        <dbReference type="SAM" id="MobiDB-lite"/>
    </source>
</evidence>
<protein>
    <submittedName>
        <fullName evidence="2">Uncharacterized protein</fullName>
    </submittedName>
</protein>
<keyword evidence="3" id="KW-1185">Reference proteome</keyword>